<accession>A0AAV4N7Q5</accession>
<reference evidence="1 2" key="1">
    <citation type="submission" date="2021-06" db="EMBL/GenBank/DDBJ databases">
        <title>Caerostris darwini draft genome.</title>
        <authorList>
            <person name="Kono N."/>
            <person name="Arakawa K."/>
        </authorList>
    </citation>
    <scope>NUCLEOTIDE SEQUENCE [LARGE SCALE GENOMIC DNA]</scope>
</reference>
<proteinExistence type="predicted"/>
<organism evidence="1 2">
    <name type="scientific">Caerostris darwini</name>
    <dbReference type="NCBI Taxonomy" id="1538125"/>
    <lineage>
        <taxon>Eukaryota</taxon>
        <taxon>Metazoa</taxon>
        <taxon>Ecdysozoa</taxon>
        <taxon>Arthropoda</taxon>
        <taxon>Chelicerata</taxon>
        <taxon>Arachnida</taxon>
        <taxon>Araneae</taxon>
        <taxon>Araneomorphae</taxon>
        <taxon>Entelegynae</taxon>
        <taxon>Araneoidea</taxon>
        <taxon>Araneidae</taxon>
        <taxon>Caerostris</taxon>
    </lineage>
</organism>
<keyword evidence="2" id="KW-1185">Reference proteome</keyword>
<evidence type="ECO:0000313" key="2">
    <source>
        <dbReference type="Proteomes" id="UP001054837"/>
    </source>
</evidence>
<evidence type="ECO:0000313" key="1">
    <source>
        <dbReference type="EMBL" id="GIX80046.1"/>
    </source>
</evidence>
<protein>
    <submittedName>
        <fullName evidence="1">Uncharacterized protein</fullName>
    </submittedName>
</protein>
<comment type="caution">
    <text evidence="1">The sequence shown here is derived from an EMBL/GenBank/DDBJ whole genome shotgun (WGS) entry which is preliminary data.</text>
</comment>
<dbReference type="AlphaFoldDB" id="A0AAV4N7Q5"/>
<gene>
    <name evidence="1" type="ORF">CDAR_457651</name>
</gene>
<dbReference type="Proteomes" id="UP001054837">
    <property type="component" value="Unassembled WGS sequence"/>
</dbReference>
<dbReference type="EMBL" id="BPLQ01001262">
    <property type="protein sequence ID" value="GIX80046.1"/>
    <property type="molecule type" value="Genomic_DNA"/>
</dbReference>
<sequence length="107" mass="12132">MRWGGGSPISKSDWSKALEPNHWRVIPILSNKSHPHFVGKWVFTLVHTFALSKLFTRPNNGQKHSPRSLNSDFGGKVSLQFRNSTSSFEIRPYGFLFPREGGVQSSF</sequence>
<name>A0AAV4N7Q5_9ARAC</name>